<name>A0ABQ7LPJ8_BRACM</name>
<sequence length="151" mass="16894">MSSKTNRPPKIRPMFFHRGGAAPAILGSRQQRWRFDGSGHAPPILTLIIIVFRKIPTTIFINNPPSCQPPLIFTHLTLSAPSQGRFDVHTQNYRLSDSYDDLGQAFFPNHDSLLGLDKTNPQLPDVLGELTSMKSTMSDSPQGRHSRINVF</sequence>
<accession>A0ABQ7LPJ8</accession>
<evidence type="ECO:0000313" key="1">
    <source>
        <dbReference type="EMBL" id="KAG5388504.1"/>
    </source>
</evidence>
<dbReference type="EMBL" id="JADBGQ010000007">
    <property type="protein sequence ID" value="KAG5388504.1"/>
    <property type="molecule type" value="Genomic_DNA"/>
</dbReference>
<comment type="caution">
    <text evidence="1">The sequence shown here is derived from an EMBL/GenBank/DDBJ whole genome shotgun (WGS) entry which is preliminary data.</text>
</comment>
<proteinExistence type="predicted"/>
<reference evidence="1 2" key="1">
    <citation type="submission" date="2021-03" db="EMBL/GenBank/DDBJ databases">
        <authorList>
            <person name="King G.J."/>
            <person name="Bancroft I."/>
            <person name="Baten A."/>
            <person name="Bloomfield J."/>
            <person name="Borpatragohain P."/>
            <person name="He Z."/>
            <person name="Irish N."/>
            <person name="Irwin J."/>
            <person name="Liu K."/>
            <person name="Mauleon R.P."/>
            <person name="Moore J."/>
            <person name="Morris R."/>
            <person name="Ostergaard L."/>
            <person name="Wang B."/>
            <person name="Wells R."/>
        </authorList>
    </citation>
    <scope>NUCLEOTIDE SEQUENCE [LARGE SCALE GENOMIC DNA]</scope>
    <source>
        <strain evidence="1">R-o-18</strain>
        <tissue evidence="1">Leaf</tissue>
    </source>
</reference>
<dbReference type="Proteomes" id="UP000823674">
    <property type="component" value="Chromosome A08"/>
</dbReference>
<gene>
    <name evidence="1" type="primary">A08g503190.1_BraROA</name>
    <name evidence="1" type="ORF">IGI04_030045</name>
</gene>
<evidence type="ECO:0000313" key="2">
    <source>
        <dbReference type="Proteomes" id="UP000823674"/>
    </source>
</evidence>
<keyword evidence="2" id="KW-1185">Reference proteome</keyword>
<protein>
    <submittedName>
        <fullName evidence="1">Uncharacterized protein</fullName>
    </submittedName>
</protein>
<organism evidence="1 2">
    <name type="scientific">Brassica rapa subsp. trilocularis</name>
    <dbReference type="NCBI Taxonomy" id="1813537"/>
    <lineage>
        <taxon>Eukaryota</taxon>
        <taxon>Viridiplantae</taxon>
        <taxon>Streptophyta</taxon>
        <taxon>Embryophyta</taxon>
        <taxon>Tracheophyta</taxon>
        <taxon>Spermatophyta</taxon>
        <taxon>Magnoliopsida</taxon>
        <taxon>eudicotyledons</taxon>
        <taxon>Gunneridae</taxon>
        <taxon>Pentapetalae</taxon>
        <taxon>rosids</taxon>
        <taxon>malvids</taxon>
        <taxon>Brassicales</taxon>
        <taxon>Brassicaceae</taxon>
        <taxon>Brassiceae</taxon>
        <taxon>Brassica</taxon>
    </lineage>
</organism>